<accession>M2VS60</accession>
<gene>
    <name evidence="1" type="ORF">Gasu_63980</name>
</gene>
<dbReference type="AlphaFoldDB" id="M2VS60"/>
<reference evidence="2" key="1">
    <citation type="journal article" date="2013" name="Science">
        <title>Gene transfer from bacteria and archaea facilitated evolution of an extremophilic eukaryote.</title>
        <authorList>
            <person name="Schonknecht G."/>
            <person name="Chen W.H."/>
            <person name="Ternes C.M."/>
            <person name="Barbier G.G."/>
            <person name="Shrestha R.P."/>
            <person name="Stanke M."/>
            <person name="Brautigam A."/>
            <person name="Baker B.J."/>
            <person name="Banfield J.F."/>
            <person name="Garavito R.M."/>
            <person name="Carr K."/>
            <person name="Wilkerson C."/>
            <person name="Rensing S.A."/>
            <person name="Gagneul D."/>
            <person name="Dickenson N.E."/>
            <person name="Oesterhelt C."/>
            <person name="Lercher M.J."/>
            <person name="Weber A.P."/>
        </authorList>
    </citation>
    <scope>NUCLEOTIDE SEQUENCE [LARGE SCALE GENOMIC DNA]</scope>
    <source>
        <strain evidence="2">074W</strain>
    </source>
</reference>
<dbReference type="Proteomes" id="UP000030680">
    <property type="component" value="Unassembled WGS sequence"/>
</dbReference>
<dbReference type="GeneID" id="17084936"/>
<dbReference type="KEGG" id="gsl:Gasu_63980"/>
<dbReference type="EMBL" id="KB454704">
    <property type="protein sequence ID" value="EME25946.1"/>
    <property type="molecule type" value="Genomic_DNA"/>
</dbReference>
<evidence type="ECO:0000313" key="2">
    <source>
        <dbReference type="Proteomes" id="UP000030680"/>
    </source>
</evidence>
<name>M2VS60_GALSU</name>
<evidence type="ECO:0000313" key="1">
    <source>
        <dbReference type="EMBL" id="EME25946.1"/>
    </source>
</evidence>
<keyword evidence="2" id="KW-1185">Reference proteome</keyword>
<dbReference type="RefSeq" id="XP_005702466.1">
    <property type="nucleotide sequence ID" value="XM_005702409.1"/>
</dbReference>
<sequence>MGVGCDGHDCKLESGRDCDGGCDGGKWVGKGANLGQPQGDRDLKLPWWWAGEEWGPIWANPKVIALWVGGRMGKLKMGESGEIAMGENEWGKGVRKLEMKGMLETKIRKEVFEEFKFQK</sequence>
<protein>
    <submittedName>
        <fullName evidence="1">Uncharacterized protein</fullName>
    </submittedName>
</protein>
<organism evidence="1 2">
    <name type="scientific">Galdieria sulphuraria</name>
    <name type="common">Red alga</name>
    <dbReference type="NCBI Taxonomy" id="130081"/>
    <lineage>
        <taxon>Eukaryota</taxon>
        <taxon>Rhodophyta</taxon>
        <taxon>Bangiophyceae</taxon>
        <taxon>Galdieriales</taxon>
        <taxon>Galdieriaceae</taxon>
        <taxon>Galdieria</taxon>
    </lineage>
</organism>
<dbReference type="Gramene" id="EME25946">
    <property type="protein sequence ID" value="EME25946"/>
    <property type="gene ID" value="Gasu_63980"/>
</dbReference>
<proteinExistence type="predicted"/>